<reference evidence="2" key="1">
    <citation type="submission" date="2015-01" db="EMBL/GenBank/DDBJ databases">
        <title>Identification and expression pattern of chemosensory protein gene in Phenacoccus solenopsis Tinsley.</title>
        <authorList>
            <person name="Zhao J.V."/>
        </authorList>
    </citation>
    <scope>NUCLEOTIDE SEQUENCE</scope>
</reference>
<evidence type="ECO:0000313" key="2">
    <source>
        <dbReference type="EMBL" id="AJP61961.1"/>
    </source>
</evidence>
<gene>
    <name evidence="2" type="primary">CSP11</name>
</gene>
<keyword evidence="1" id="KW-0732">Signal</keyword>
<name>A0A0C5KMB6_9HEMI</name>
<dbReference type="Gene3D" id="1.10.2080.10">
    <property type="entry name" value="Insect odorant-binding protein A10/Ejaculatory bulb-specific protein 3"/>
    <property type="match status" value="1"/>
</dbReference>
<dbReference type="InterPro" id="IPR036682">
    <property type="entry name" value="OS_D_A10/PebIII_sf"/>
</dbReference>
<dbReference type="EMBL" id="KP645399">
    <property type="protein sequence ID" value="AJP61961.1"/>
    <property type="molecule type" value="mRNA"/>
</dbReference>
<organism evidence="2">
    <name type="scientific">Phenacoccus solenopsis</name>
    <name type="common">Solenopsis mealybug</name>
    <dbReference type="NCBI Taxonomy" id="483260"/>
    <lineage>
        <taxon>Eukaryota</taxon>
        <taxon>Metazoa</taxon>
        <taxon>Ecdysozoa</taxon>
        <taxon>Arthropoda</taxon>
        <taxon>Hexapoda</taxon>
        <taxon>Insecta</taxon>
        <taxon>Pterygota</taxon>
        <taxon>Neoptera</taxon>
        <taxon>Paraneoptera</taxon>
        <taxon>Hemiptera</taxon>
        <taxon>Sternorrhyncha</taxon>
        <taxon>Coccoidea</taxon>
        <taxon>Pseudococcidae</taxon>
        <taxon>Phenacoccus</taxon>
    </lineage>
</organism>
<sequence length="136" mass="15877">MTSSVIYLFALSASIVVSVTCHKTLVESILEKYKADCEKVTDMEPFLKNEKLVTTHVKCLLGEIRCNLDGERIKKAILEVLPDACAKCTEKQKTIVRQVMQYMYKNRQSDFDKIFKIFDPDMKYKEKMMDFMNKKE</sequence>
<dbReference type="AlphaFoldDB" id="A0A0C5KMB6"/>
<dbReference type="Pfam" id="PF03392">
    <property type="entry name" value="OS-D"/>
    <property type="match status" value="1"/>
</dbReference>
<dbReference type="SUPFAM" id="SSF100910">
    <property type="entry name" value="Chemosensory protein Csp2"/>
    <property type="match status" value="1"/>
</dbReference>
<accession>A0A0C5KMB6</accession>
<protein>
    <submittedName>
        <fullName evidence="2">Chemosensory protein</fullName>
    </submittedName>
</protein>
<feature type="chain" id="PRO_5002190109" evidence="1">
    <location>
        <begin position="22"/>
        <end position="136"/>
    </location>
</feature>
<evidence type="ECO:0000256" key="1">
    <source>
        <dbReference type="SAM" id="SignalP"/>
    </source>
</evidence>
<dbReference type="InterPro" id="IPR005055">
    <property type="entry name" value="A10/PebIII"/>
</dbReference>
<dbReference type="PANTHER" id="PTHR11257">
    <property type="entry name" value="CHEMOSENSORY PROTEIN-RELATED"/>
    <property type="match status" value="1"/>
</dbReference>
<dbReference type="PANTHER" id="PTHR11257:SF12">
    <property type="entry name" value="EJACULATORY BULB-SPECIFIC PROTEIN 3-RELATED"/>
    <property type="match status" value="1"/>
</dbReference>
<proteinExistence type="evidence at transcript level"/>
<feature type="signal peptide" evidence="1">
    <location>
        <begin position="1"/>
        <end position="21"/>
    </location>
</feature>